<evidence type="ECO:0000259" key="1">
    <source>
        <dbReference type="Pfam" id="PF06114"/>
    </source>
</evidence>
<protein>
    <submittedName>
        <fullName evidence="2">ImmA/IrrE family metallo-endopeptidase</fullName>
    </submittedName>
</protein>
<name>A0ABS9X2Q9_9GAMM</name>
<comment type="caution">
    <text evidence="2">The sequence shown here is derived from an EMBL/GenBank/DDBJ whole genome shotgun (WGS) entry which is preliminary data.</text>
</comment>
<dbReference type="PANTHER" id="PTHR43236">
    <property type="entry name" value="ANTITOXIN HIGA1"/>
    <property type="match status" value="1"/>
</dbReference>
<keyword evidence="3" id="KW-1185">Reference proteome</keyword>
<feature type="domain" description="IrrE N-terminal-like" evidence="1">
    <location>
        <begin position="75"/>
        <end position="172"/>
    </location>
</feature>
<dbReference type="Proteomes" id="UP001139646">
    <property type="component" value="Unassembled WGS sequence"/>
</dbReference>
<evidence type="ECO:0000313" key="2">
    <source>
        <dbReference type="EMBL" id="MCI2283751.1"/>
    </source>
</evidence>
<evidence type="ECO:0000313" key="3">
    <source>
        <dbReference type="Proteomes" id="UP001139646"/>
    </source>
</evidence>
<dbReference type="Gene3D" id="1.10.10.2910">
    <property type="match status" value="1"/>
</dbReference>
<accession>A0ABS9X2Q9</accession>
<dbReference type="RefSeq" id="WP_242285935.1">
    <property type="nucleotide sequence ID" value="NZ_JAKKSL010000002.1"/>
</dbReference>
<reference evidence="2" key="1">
    <citation type="submission" date="2022-01" db="EMBL/GenBank/DDBJ databases">
        <title>Colwellia maritima, isolated from seawater.</title>
        <authorList>
            <person name="Kristyanto S."/>
            <person name="Jung J."/>
            <person name="Jeon C.O."/>
        </authorList>
    </citation>
    <scope>NUCLEOTIDE SEQUENCE</scope>
    <source>
        <strain evidence="2">MSW7</strain>
    </source>
</reference>
<dbReference type="InterPro" id="IPR052345">
    <property type="entry name" value="Rad_response_metalloprotease"/>
</dbReference>
<dbReference type="InterPro" id="IPR010359">
    <property type="entry name" value="IrrE_HExxH"/>
</dbReference>
<sequence length="285" mass="32077">MEPSELAPPKAANLLHRASDLFHQAHGGNRFPVDIDAMAKGAAELFNWQDPITTIEAVNLPNFEGMLAANEAKSKWMIAYNESLSSQGRIRFTKAHELGHYMLHRAQQSEFMCSKEDMFKWEGGNNIEAEADKFASNLLMPLDDFRGQMNGDINFDSLGHCADRYGVSLTATILKWLSYTDEKAVLVVSKDGFMDWASSSKAAKNSGAYFKTKSNVIEIPEKALALQDNITEERLGAKTAAKIWFPHADSNADLKELKIFSDQYDYTLSLLILPKHIDCWEDRKY</sequence>
<organism evidence="2 3">
    <name type="scientific">Colwellia maritima</name>
    <dbReference type="NCBI Taxonomy" id="2912588"/>
    <lineage>
        <taxon>Bacteria</taxon>
        <taxon>Pseudomonadati</taxon>
        <taxon>Pseudomonadota</taxon>
        <taxon>Gammaproteobacteria</taxon>
        <taxon>Alteromonadales</taxon>
        <taxon>Colwelliaceae</taxon>
        <taxon>Colwellia</taxon>
    </lineage>
</organism>
<proteinExistence type="predicted"/>
<dbReference type="Pfam" id="PF06114">
    <property type="entry name" value="Peptidase_M78"/>
    <property type="match status" value="1"/>
</dbReference>
<dbReference type="PANTHER" id="PTHR43236:SF2">
    <property type="entry name" value="BLL0069 PROTEIN"/>
    <property type="match status" value="1"/>
</dbReference>
<gene>
    <name evidence="2" type="ORF">L3081_10500</name>
</gene>
<dbReference type="EMBL" id="JAKKSL010000002">
    <property type="protein sequence ID" value="MCI2283751.1"/>
    <property type="molecule type" value="Genomic_DNA"/>
</dbReference>